<dbReference type="EMBL" id="JAMXQV010000003">
    <property type="protein sequence ID" value="MCR6482670.1"/>
    <property type="molecule type" value="Genomic_DNA"/>
</dbReference>
<dbReference type="RefSeq" id="WP_257919302.1">
    <property type="nucleotide sequence ID" value="NZ_JAMXQV010000003.1"/>
</dbReference>
<dbReference type="Proteomes" id="UP001144096">
    <property type="component" value="Unassembled WGS sequence"/>
</dbReference>
<feature type="region of interest" description="Disordered" evidence="1">
    <location>
        <begin position="98"/>
        <end position="118"/>
    </location>
</feature>
<comment type="caution">
    <text evidence="2">The sequence shown here is derived from an EMBL/GenBank/DDBJ whole genome shotgun (WGS) entry which is preliminary data.</text>
</comment>
<dbReference type="AlphaFoldDB" id="A0A9X2NDS4"/>
<dbReference type="InterPro" id="IPR045732">
    <property type="entry name" value="DUF6086"/>
</dbReference>
<reference evidence="2" key="1">
    <citation type="submission" date="2022-06" db="EMBL/GenBank/DDBJ databases">
        <title>Amycolatopsis iheyaensis sp. nov., a new species of the genus Amycolatopsis isolated from soil in Iheya island, Japan.</title>
        <authorList>
            <person name="Ngamcharungchit C."/>
            <person name="Kanto H."/>
            <person name="Take A."/>
            <person name="Intra B."/>
            <person name="Matsumoto A."/>
            <person name="Panbangred W."/>
            <person name="Inahashi Y."/>
        </authorList>
    </citation>
    <scope>NUCLEOTIDE SEQUENCE</scope>
    <source>
        <strain evidence="2">OK19-0408</strain>
    </source>
</reference>
<accession>A0A9X2NDS4</accession>
<keyword evidence="3" id="KW-1185">Reference proteome</keyword>
<protein>
    <submittedName>
        <fullName evidence="2">DUF6086 family protein</fullName>
    </submittedName>
</protein>
<dbReference type="Pfam" id="PF19564">
    <property type="entry name" value="DUF6086"/>
    <property type="match status" value="1"/>
</dbReference>
<organism evidence="2 3">
    <name type="scientific">Amycolatopsis iheyensis</name>
    <dbReference type="NCBI Taxonomy" id="2945988"/>
    <lineage>
        <taxon>Bacteria</taxon>
        <taxon>Bacillati</taxon>
        <taxon>Actinomycetota</taxon>
        <taxon>Actinomycetes</taxon>
        <taxon>Pseudonocardiales</taxon>
        <taxon>Pseudonocardiaceae</taxon>
        <taxon>Amycolatopsis</taxon>
    </lineage>
</organism>
<evidence type="ECO:0000256" key="1">
    <source>
        <dbReference type="SAM" id="MobiDB-lite"/>
    </source>
</evidence>
<proteinExistence type="predicted"/>
<name>A0A9X2NDS4_9PSEU</name>
<sequence length="135" mass="13920">MSHYFSIDGTYVWNPSIGPGDLFTHLAEALTPLAGPSGIGVTPGDPHDHPIDGAVFAKFADTLVAEYRATSHPIKRALLEGFVATAAVLARRGGLPLPALDGPAGTSTRDIPGGGAAGPDRLAELMAEHERAMPA</sequence>
<evidence type="ECO:0000313" key="3">
    <source>
        <dbReference type="Proteomes" id="UP001144096"/>
    </source>
</evidence>
<gene>
    <name evidence="2" type="ORF">M8542_07560</name>
</gene>
<evidence type="ECO:0000313" key="2">
    <source>
        <dbReference type="EMBL" id="MCR6482670.1"/>
    </source>
</evidence>